<reference evidence="2 3" key="1">
    <citation type="submission" date="2023-03" db="EMBL/GenBank/DDBJ databases">
        <title>High recombination rates correlate with genetic variation in Cardiocondyla obscurior ants.</title>
        <authorList>
            <person name="Errbii M."/>
        </authorList>
    </citation>
    <scope>NUCLEOTIDE SEQUENCE [LARGE SCALE GENOMIC DNA]</scope>
    <source>
        <strain evidence="2">Alpha-2009</strain>
        <tissue evidence="2">Whole body</tissue>
    </source>
</reference>
<feature type="region of interest" description="Disordered" evidence="1">
    <location>
        <begin position="92"/>
        <end position="113"/>
    </location>
</feature>
<gene>
    <name evidence="2" type="ORF">PUN28_013426</name>
</gene>
<comment type="caution">
    <text evidence="2">The sequence shown here is derived from an EMBL/GenBank/DDBJ whole genome shotgun (WGS) entry which is preliminary data.</text>
</comment>
<accession>A0AAW2F151</accession>
<name>A0AAW2F151_9HYME</name>
<dbReference type="Proteomes" id="UP001430953">
    <property type="component" value="Unassembled WGS sequence"/>
</dbReference>
<evidence type="ECO:0000313" key="3">
    <source>
        <dbReference type="Proteomes" id="UP001430953"/>
    </source>
</evidence>
<evidence type="ECO:0000313" key="2">
    <source>
        <dbReference type="EMBL" id="KAL0109753.1"/>
    </source>
</evidence>
<dbReference type="AlphaFoldDB" id="A0AAW2F151"/>
<sequence>MYRFHRKFYPMASVNRATRVFGGVQQCTVYQTRPLPCMRSVREIARGSLINVCFSLFLAEKSAFYATLFIVVQELFLHLYNLHSQSINYSRPLDNLSTPPPFPRKSANSFGRN</sequence>
<proteinExistence type="predicted"/>
<keyword evidence="3" id="KW-1185">Reference proteome</keyword>
<protein>
    <submittedName>
        <fullName evidence="2">Uncharacterized protein</fullName>
    </submittedName>
</protein>
<organism evidence="2 3">
    <name type="scientific">Cardiocondyla obscurior</name>
    <dbReference type="NCBI Taxonomy" id="286306"/>
    <lineage>
        <taxon>Eukaryota</taxon>
        <taxon>Metazoa</taxon>
        <taxon>Ecdysozoa</taxon>
        <taxon>Arthropoda</taxon>
        <taxon>Hexapoda</taxon>
        <taxon>Insecta</taxon>
        <taxon>Pterygota</taxon>
        <taxon>Neoptera</taxon>
        <taxon>Endopterygota</taxon>
        <taxon>Hymenoptera</taxon>
        <taxon>Apocrita</taxon>
        <taxon>Aculeata</taxon>
        <taxon>Formicoidea</taxon>
        <taxon>Formicidae</taxon>
        <taxon>Myrmicinae</taxon>
        <taxon>Cardiocondyla</taxon>
    </lineage>
</organism>
<evidence type="ECO:0000256" key="1">
    <source>
        <dbReference type="SAM" id="MobiDB-lite"/>
    </source>
</evidence>
<dbReference type="EMBL" id="JADYXP020000014">
    <property type="protein sequence ID" value="KAL0109753.1"/>
    <property type="molecule type" value="Genomic_DNA"/>
</dbReference>